<organism evidence="1 2">
    <name type="scientific">Luteolibacter rhizosphaerae</name>
    <dbReference type="NCBI Taxonomy" id="2989719"/>
    <lineage>
        <taxon>Bacteria</taxon>
        <taxon>Pseudomonadati</taxon>
        <taxon>Verrucomicrobiota</taxon>
        <taxon>Verrucomicrobiia</taxon>
        <taxon>Verrucomicrobiales</taxon>
        <taxon>Verrucomicrobiaceae</taxon>
        <taxon>Luteolibacter</taxon>
    </lineage>
</organism>
<gene>
    <name evidence="1" type="ORF">OJ996_25890</name>
</gene>
<accession>A0ABT3GB24</accession>
<comment type="caution">
    <text evidence="1">The sequence shown here is derived from an EMBL/GenBank/DDBJ whole genome shotgun (WGS) entry which is preliminary data.</text>
</comment>
<reference evidence="1" key="1">
    <citation type="submission" date="2022-10" db="EMBL/GenBank/DDBJ databases">
        <title>Luteolibacter sp. GHJ8, whole genome shotgun sequencing project.</title>
        <authorList>
            <person name="Zhao G."/>
            <person name="Shen L."/>
        </authorList>
    </citation>
    <scope>NUCLEOTIDE SEQUENCE</scope>
    <source>
        <strain evidence="1">GHJ8</strain>
    </source>
</reference>
<dbReference type="RefSeq" id="WP_264516668.1">
    <property type="nucleotide sequence ID" value="NZ_JAPDDR010000025.1"/>
</dbReference>
<name>A0ABT3GB24_9BACT</name>
<proteinExistence type="predicted"/>
<sequence>MPDADISPGEQEGPWIAVPVLLQDRTSSSASDRIEILWMLRVPVRGEDILLGMEQYRVQSVVHKTTGEPGPGGGRVAVPTVIAKFHEVLELGPDLSSLLPPEPPER</sequence>
<dbReference type="EMBL" id="JAPDDR010000025">
    <property type="protein sequence ID" value="MCW1917048.1"/>
    <property type="molecule type" value="Genomic_DNA"/>
</dbReference>
<dbReference type="Proteomes" id="UP001165653">
    <property type="component" value="Unassembled WGS sequence"/>
</dbReference>
<evidence type="ECO:0000313" key="2">
    <source>
        <dbReference type="Proteomes" id="UP001165653"/>
    </source>
</evidence>
<keyword evidence="2" id="KW-1185">Reference proteome</keyword>
<protein>
    <submittedName>
        <fullName evidence="1">Uncharacterized protein</fullName>
    </submittedName>
</protein>
<evidence type="ECO:0000313" key="1">
    <source>
        <dbReference type="EMBL" id="MCW1917048.1"/>
    </source>
</evidence>